<dbReference type="CDD" id="cd02966">
    <property type="entry name" value="TlpA_like_family"/>
    <property type="match status" value="1"/>
</dbReference>
<feature type="chain" id="PRO_5037538404" evidence="1">
    <location>
        <begin position="21"/>
        <end position="178"/>
    </location>
</feature>
<dbReference type="PANTHER" id="PTHR42852">
    <property type="entry name" value="THIOL:DISULFIDE INTERCHANGE PROTEIN DSBE"/>
    <property type="match status" value="1"/>
</dbReference>
<proteinExistence type="predicted"/>
<dbReference type="Pfam" id="PF00578">
    <property type="entry name" value="AhpC-TSA"/>
    <property type="match status" value="1"/>
</dbReference>
<evidence type="ECO:0000259" key="2">
    <source>
        <dbReference type="PROSITE" id="PS51352"/>
    </source>
</evidence>
<dbReference type="InterPro" id="IPR036249">
    <property type="entry name" value="Thioredoxin-like_sf"/>
</dbReference>
<dbReference type="Proteomes" id="UP000676169">
    <property type="component" value="Chromosome"/>
</dbReference>
<dbReference type="EMBL" id="CP073100">
    <property type="protein sequence ID" value="QUE50395.1"/>
    <property type="molecule type" value="Genomic_DNA"/>
</dbReference>
<dbReference type="GO" id="GO:0016491">
    <property type="term" value="F:oxidoreductase activity"/>
    <property type="evidence" value="ECO:0007669"/>
    <property type="project" value="InterPro"/>
</dbReference>
<feature type="signal peptide" evidence="1">
    <location>
        <begin position="1"/>
        <end position="20"/>
    </location>
</feature>
<dbReference type="KEGG" id="lamb:KBB96_16190"/>
<keyword evidence="1" id="KW-0732">Signal</keyword>
<name>A0A975G8S5_9BACT</name>
<dbReference type="PROSITE" id="PS51352">
    <property type="entry name" value="THIOREDOXIN_2"/>
    <property type="match status" value="1"/>
</dbReference>
<feature type="domain" description="Thioredoxin" evidence="2">
    <location>
        <begin position="41"/>
        <end position="178"/>
    </location>
</feature>
<dbReference type="RefSeq" id="WP_211630535.1">
    <property type="nucleotide sequence ID" value="NZ_CP073100.1"/>
</dbReference>
<dbReference type="AlphaFoldDB" id="A0A975G8S5"/>
<sequence length="178" mass="19941">MKWSSVLLAAALAVSFQARAEEPKAAEPKPAPAAKKIWAEAYLGKKAPELKVEKWLTEKPATEGKFVMIDFWATWCGPCRKAIPELNKFQEKFRDKLVVIGISDEEEAKVKPFSEKEIRYSSAIDTKGETKKAMKVSGIPHVILLNPKGVVVWEGFPLLDGYELTEDVVKRLLEAKVE</sequence>
<keyword evidence="4" id="KW-1185">Reference proteome</keyword>
<dbReference type="InterPro" id="IPR050553">
    <property type="entry name" value="Thioredoxin_ResA/DsbE_sf"/>
</dbReference>
<reference evidence="3" key="1">
    <citation type="submission" date="2021-04" db="EMBL/GenBank/DDBJ databases">
        <title>Luteolibacter sp. 32A isolated from the skin of an Anderson's salamander (Ambystoma andersonii).</title>
        <authorList>
            <person name="Spergser J."/>
            <person name="Busse H.-J."/>
        </authorList>
    </citation>
    <scope>NUCLEOTIDE SEQUENCE</scope>
    <source>
        <strain evidence="3">32A</strain>
    </source>
</reference>
<evidence type="ECO:0000256" key="1">
    <source>
        <dbReference type="SAM" id="SignalP"/>
    </source>
</evidence>
<dbReference type="PANTHER" id="PTHR42852:SF18">
    <property type="entry name" value="CHROMOSOME UNDETERMINED SCAFFOLD_47, WHOLE GENOME SHOTGUN SEQUENCE"/>
    <property type="match status" value="1"/>
</dbReference>
<accession>A0A975G8S5</accession>
<gene>
    <name evidence="3" type="ORF">KBB96_16190</name>
</gene>
<protein>
    <submittedName>
        <fullName evidence="3">TlpA family protein disulfide reductase</fullName>
    </submittedName>
</protein>
<dbReference type="SUPFAM" id="SSF52833">
    <property type="entry name" value="Thioredoxin-like"/>
    <property type="match status" value="1"/>
</dbReference>
<dbReference type="InterPro" id="IPR000866">
    <property type="entry name" value="AhpC/TSA"/>
</dbReference>
<dbReference type="Gene3D" id="3.40.30.10">
    <property type="entry name" value="Glutaredoxin"/>
    <property type="match status" value="1"/>
</dbReference>
<evidence type="ECO:0000313" key="3">
    <source>
        <dbReference type="EMBL" id="QUE50395.1"/>
    </source>
</evidence>
<evidence type="ECO:0000313" key="4">
    <source>
        <dbReference type="Proteomes" id="UP000676169"/>
    </source>
</evidence>
<organism evidence="3 4">
    <name type="scientific">Luteolibacter ambystomatis</name>
    <dbReference type="NCBI Taxonomy" id="2824561"/>
    <lineage>
        <taxon>Bacteria</taxon>
        <taxon>Pseudomonadati</taxon>
        <taxon>Verrucomicrobiota</taxon>
        <taxon>Verrucomicrobiia</taxon>
        <taxon>Verrucomicrobiales</taxon>
        <taxon>Verrucomicrobiaceae</taxon>
        <taxon>Luteolibacter</taxon>
    </lineage>
</organism>
<dbReference type="GO" id="GO:0016209">
    <property type="term" value="F:antioxidant activity"/>
    <property type="evidence" value="ECO:0007669"/>
    <property type="project" value="InterPro"/>
</dbReference>
<dbReference type="InterPro" id="IPR013766">
    <property type="entry name" value="Thioredoxin_domain"/>
</dbReference>